<keyword evidence="1" id="KW-1133">Transmembrane helix</keyword>
<keyword evidence="1" id="KW-0472">Membrane</keyword>
<comment type="caution">
    <text evidence="2">The sequence shown here is derived from an EMBL/GenBank/DDBJ whole genome shotgun (WGS) entry which is preliminary data.</text>
</comment>
<name>A0A8S4N1U7_OWEFU</name>
<evidence type="ECO:0000256" key="1">
    <source>
        <dbReference type="SAM" id="Phobius"/>
    </source>
</evidence>
<reference evidence="2" key="1">
    <citation type="submission" date="2022-03" db="EMBL/GenBank/DDBJ databases">
        <authorList>
            <person name="Martin C."/>
        </authorList>
    </citation>
    <scope>NUCLEOTIDE SEQUENCE</scope>
</reference>
<dbReference type="EMBL" id="CAIIXF020000001">
    <property type="protein sequence ID" value="CAH1775297.1"/>
    <property type="molecule type" value="Genomic_DNA"/>
</dbReference>
<evidence type="ECO:0000313" key="2">
    <source>
        <dbReference type="EMBL" id="CAH1775297.1"/>
    </source>
</evidence>
<organism evidence="2 3">
    <name type="scientific">Owenia fusiformis</name>
    <name type="common">Polychaete worm</name>
    <dbReference type="NCBI Taxonomy" id="6347"/>
    <lineage>
        <taxon>Eukaryota</taxon>
        <taxon>Metazoa</taxon>
        <taxon>Spiralia</taxon>
        <taxon>Lophotrochozoa</taxon>
        <taxon>Annelida</taxon>
        <taxon>Polychaeta</taxon>
        <taxon>Sedentaria</taxon>
        <taxon>Canalipalpata</taxon>
        <taxon>Sabellida</taxon>
        <taxon>Oweniida</taxon>
        <taxon>Oweniidae</taxon>
        <taxon>Owenia</taxon>
    </lineage>
</organism>
<dbReference type="Proteomes" id="UP000749559">
    <property type="component" value="Unassembled WGS sequence"/>
</dbReference>
<dbReference type="AlphaFoldDB" id="A0A8S4N1U7"/>
<feature type="transmembrane region" description="Helical" evidence="1">
    <location>
        <begin position="18"/>
        <end position="37"/>
    </location>
</feature>
<evidence type="ECO:0000313" key="3">
    <source>
        <dbReference type="Proteomes" id="UP000749559"/>
    </source>
</evidence>
<keyword evidence="3" id="KW-1185">Reference proteome</keyword>
<proteinExistence type="predicted"/>
<sequence length="318" mass="33512">MDTFVQVESNKTQKAMEAITMMTIIVFGLTMAAAQSYPSSKGANNQNNVQAQKREMTLATLDLALGRSTRAYTDVGGSCAAVNGDGSSCRGKCCVSDSSSVCTEDAPCCSQDYAILDRVCKAKPAKGANNQNNVQAQKREMTLATLDVALGRSTRAYTDVGGSCTSVNGDGSSCRGKCCVSDTSSVCTKDAPCCSQDYAILDRVCKAKPAKGADNQNNAQAQKREMTLATLDLALGRSTRAYTNVGGSCTSVNGDGSSCRGKCCVSDTSSVCTKDAPCCSQDYAILDRVCKAKPATAEKREESGSTNELYMILKRLLE</sequence>
<gene>
    <name evidence="2" type="ORF">OFUS_LOCUS2622</name>
</gene>
<protein>
    <submittedName>
        <fullName evidence="2">Uncharacterized protein</fullName>
    </submittedName>
</protein>
<accession>A0A8S4N1U7</accession>
<keyword evidence="1" id="KW-0812">Transmembrane</keyword>